<evidence type="ECO:0000313" key="5">
    <source>
        <dbReference type="Proteomes" id="UP000198226"/>
    </source>
</evidence>
<protein>
    <submittedName>
        <fullName evidence="4">LVIVD repeat-containing protein</fullName>
    </submittedName>
</protein>
<keyword evidence="5" id="KW-1185">Reference proteome</keyword>
<dbReference type="Pfam" id="PF22888">
    <property type="entry name" value="FIMAH"/>
    <property type="match status" value="1"/>
</dbReference>
<feature type="region of interest" description="Disordered" evidence="1">
    <location>
        <begin position="258"/>
        <end position="284"/>
    </location>
</feature>
<reference evidence="5" key="1">
    <citation type="submission" date="2016-06" db="EMBL/GenBank/DDBJ databases">
        <authorList>
            <person name="Varghese N."/>
            <person name="Submissions Spin"/>
        </authorList>
    </citation>
    <scope>NUCLEOTIDE SEQUENCE [LARGE SCALE GENOMIC DNA]</scope>
    <source>
        <strain evidence="5">DSM 44983</strain>
    </source>
</reference>
<evidence type="ECO:0000259" key="3">
    <source>
        <dbReference type="Pfam" id="PF22888"/>
    </source>
</evidence>
<dbReference type="AlphaFoldDB" id="A0A1C5J624"/>
<proteinExistence type="predicted"/>
<keyword evidence="2" id="KW-0732">Signal</keyword>
<name>A0A1C5J624_9ACTN</name>
<dbReference type="InterPro" id="IPR054470">
    <property type="entry name" value="FIMAH_dom"/>
</dbReference>
<dbReference type="EMBL" id="LT607752">
    <property type="protein sequence ID" value="SCG65619.1"/>
    <property type="molecule type" value="Genomic_DNA"/>
</dbReference>
<sequence length="849" mass="89352">MTNPSSPRVRRGRRSLGLIAAGLLLVGAVPGTASAAEPDPRVGLGAGWLDAQSAISNLEQVAHRDKPAGFVDPTNPGNGGYYNSDLAFGGRYVFQGNYNGFTVTDVADPAEPTLVTSVVCPGGQGDLSVHGNLLFMSVEETRGRVDCGTNPNVGTRFQGVRVFDITDVRNPTQVAAVQLCRGSHTHTVVTDPRDAANIYVYVSGTTSVRPATTMEGCNNNAADGENPSRWRIDVIKVPLAAPQDAAVVNQPRLFQDPVTGRVDGLQNGPVTPRHPSGSTWSPTPNTNACHDITAYPEIGLAAGACQGNGILIDISDPANPKRIDEVADPNFAYWHSATFNNDGTKVIFTDEWGGGSGARCRDTDLPQWGANAIFDVVDRKLTFASYYKLPVPQSLQENCVAHNGSLIPVPGRDVMVQAWYQGGISVFDFTDSKHPREIAYFDRGPVSPTSLVLGGFWSAYWYNGNLYGNEIARGLDVFALTPSAHLSAAEIEAAAQVKLAGFNAQGQPRITWTPSFALARAYLDQLVRAGAIDPALSIEVDTVLRRAGEFAAAGRRFAAEEQLRTLADRLDTAPHRTLRQALVDLADTFNPRVAATVGPAEPTGSNGWYTGPVTLTLTGLPAGLWTGQYSVDDGVTWVDVPASGVATIDAEVKGTVRYRAVDGAGNTSREGSRWLKIDRTAPDVQVSGLTGGTSYGDSGTVTVDWTVTDGGAGPGINPDSALLDGKRVARGATVALSSLPLGGHTLVVTAKDKAGNTTTRSVAFTTTTSFADLQALVDGYRAAGTVSAGNADKLTTSLGKAGVAASAGQPAEAVGHLTTFLDQARALNAVGARTLLVRDAQALIDQFDR</sequence>
<feature type="signal peptide" evidence="2">
    <location>
        <begin position="1"/>
        <end position="35"/>
    </location>
</feature>
<accession>A0A1C5J624</accession>
<dbReference type="Pfam" id="PF08309">
    <property type="entry name" value="LVIVD"/>
    <property type="match status" value="1"/>
</dbReference>
<dbReference type="RefSeq" id="WP_197699988.1">
    <property type="nucleotide sequence ID" value="NZ_LRMV01000189.1"/>
</dbReference>
<evidence type="ECO:0000256" key="1">
    <source>
        <dbReference type="SAM" id="MobiDB-lite"/>
    </source>
</evidence>
<dbReference type="Proteomes" id="UP000198226">
    <property type="component" value="Chromosome I"/>
</dbReference>
<feature type="chain" id="PRO_5008719355" evidence="2">
    <location>
        <begin position="36"/>
        <end position="849"/>
    </location>
</feature>
<feature type="domain" description="FIMAH" evidence="3">
    <location>
        <begin position="770"/>
        <end position="845"/>
    </location>
</feature>
<dbReference type="InterPro" id="IPR013211">
    <property type="entry name" value="LVIVD"/>
</dbReference>
<organism evidence="4 5">
    <name type="scientific">Micromonospora rifamycinica</name>
    <dbReference type="NCBI Taxonomy" id="291594"/>
    <lineage>
        <taxon>Bacteria</taxon>
        <taxon>Bacillati</taxon>
        <taxon>Actinomycetota</taxon>
        <taxon>Actinomycetes</taxon>
        <taxon>Micromonosporales</taxon>
        <taxon>Micromonosporaceae</taxon>
        <taxon>Micromonospora</taxon>
    </lineage>
</organism>
<evidence type="ECO:0000256" key="2">
    <source>
        <dbReference type="SAM" id="SignalP"/>
    </source>
</evidence>
<gene>
    <name evidence="4" type="ORF">GA0070623_3139</name>
</gene>
<evidence type="ECO:0000313" key="4">
    <source>
        <dbReference type="EMBL" id="SCG65619.1"/>
    </source>
</evidence>